<dbReference type="SUPFAM" id="SSF55136">
    <property type="entry name" value="Probable bacterial effector-binding domain"/>
    <property type="match status" value="1"/>
</dbReference>
<dbReference type="SMART" id="SM00871">
    <property type="entry name" value="AraC_E_bind"/>
    <property type="match status" value="1"/>
</dbReference>
<dbReference type="AlphaFoldDB" id="M6CS67"/>
<gene>
    <name evidence="2" type="ORF">LEP1GSC194_4081</name>
</gene>
<dbReference type="EMBL" id="ANIK01000099">
    <property type="protein sequence ID" value="EMJ91743.1"/>
    <property type="molecule type" value="Genomic_DNA"/>
</dbReference>
<sequence length="151" mass="17622">MKQSLMSKKNLIGIGTRTKNENEMGANGKIPKLWERFFQEVFPKLNDKGDSIYAVYKDYENDENGEYSYFIGVASDEISSFENVQLPEGKYMELISSKGKSPEIVIQLWQQVWSDSEIKNRRAFKVDYEIYPIDFSTTLETQVRLFLSDKF</sequence>
<comment type="caution">
    <text evidence="2">The sequence shown here is derived from an EMBL/GenBank/DDBJ whole genome shotgun (WGS) entry which is preliminary data.</text>
</comment>
<feature type="domain" description="AraC effector-binding" evidence="1">
    <location>
        <begin position="1"/>
        <end position="148"/>
    </location>
</feature>
<organism evidence="2 3">
    <name type="scientific">Leptospira alstonii serovar Sichuan str. 79601</name>
    <dbReference type="NCBI Taxonomy" id="1218565"/>
    <lineage>
        <taxon>Bacteria</taxon>
        <taxon>Pseudomonadati</taxon>
        <taxon>Spirochaetota</taxon>
        <taxon>Spirochaetia</taxon>
        <taxon>Leptospirales</taxon>
        <taxon>Leptospiraceae</taxon>
        <taxon>Leptospira</taxon>
    </lineage>
</organism>
<dbReference type="PANTHER" id="PTHR36444:SF2">
    <property type="entry name" value="TRANSCRIPTIONAL REGULATOR PROTEIN YOBU-RELATED"/>
    <property type="match status" value="1"/>
</dbReference>
<dbReference type="PATRIC" id="fig|1218565.3.peg.3899"/>
<dbReference type="Gene3D" id="3.20.80.10">
    <property type="entry name" value="Regulatory factor, effector binding domain"/>
    <property type="match status" value="1"/>
</dbReference>
<dbReference type="InterPro" id="IPR029441">
    <property type="entry name" value="Cass2"/>
</dbReference>
<evidence type="ECO:0000313" key="3">
    <source>
        <dbReference type="Proteomes" id="UP000011988"/>
    </source>
</evidence>
<dbReference type="InterPro" id="IPR011256">
    <property type="entry name" value="Reg_factor_effector_dom_sf"/>
</dbReference>
<dbReference type="Pfam" id="PF14526">
    <property type="entry name" value="Cass2"/>
    <property type="match status" value="1"/>
</dbReference>
<dbReference type="InterPro" id="IPR053182">
    <property type="entry name" value="YobU-like_regulator"/>
</dbReference>
<dbReference type="PANTHER" id="PTHR36444">
    <property type="entry name" value="TRANSCRIPTIONAL REGULATOR PROTEIN YOBU-RELATED"/>
    <property type="match status" value="1"/>
</dbReference>
<accession>M6CS67</accession>
<dbReference type="OrthoDB" id="9801008at2"/>
<reference evidence="2 3" key="1">
    <citation type="submission" date="2013-01" db="EMBL/GenBank/DDBJ databases">
        <authorList>
            <person name="Harkins D.M."/>
            <person name="Durkin A.S."/>
            <person name="Brinkac L.M."/>
            <person name="Haft D.H."/>
            <person name="Selengut J.D."/>
            <person name="Sanka R."/>
            <person name="DePew J."/>
            <person name="Purushe J."/>
            <person name="Galloway R.L."/>
            <person name="Vinetz J.M."/>
            <person name="Sutton G.G."/>
            <person name="Nierman W.C."/>
            <person name="Fouts D.E."/>
        </authorList>
    </citation>
    <scope>NUCLEOTIDE SEQUENCE [LARGE SCALE GENOMIC DNA]</scope>
    <source>
        <strain evidence="2 3">79601</strain>
    </source>
</reference>
<evidence type="ECO:0000313" key="2">
    <source>
        <dbReference type="EMBL" id="EMJ91743.1"/>
    </source>
</evidence>
<name>M6CS67_9LEPT</name>
<proteinExistence type="predicted"/>
<dbReference type="RefSeq" id="WP_017809024.1">
    <property type="nucleotide sequence ID" value="NZ_ANIK01000099.1"/>
</dbReference>
<dbReference type="Proteomes" id="UP000011988">
    <property type="component" value="Unassembled WGS sequence"/>
</dbReference>
<evidence type="ECO:0000259" key="1">
    <source>
        <dbReference type="SMART" id="SM00871"/>
    </source>
</evidence>
<dbReference type="InterPro" id="IPR010499">
    <property type="entry name" value="AraC_E-bd"/>
</dbReference>
<protein>
    <submittedName>
        <fullName evidence="2">GyrI-like small molecule binding domain protein</fullName>
    </submittedName>
</protein>